<sequence length="634" mass="74707">MTKSCPVLGCKSIRAKGSLHFFRFPKVSKKFGDVGRLWSEFTRRKNYKVLTDRFCQLHFDDECFKKGPKGTLRLKKGSVPTIYYKNGEKIVVPFNQEYQKYHGPEAERLFEETEKSVMNHEKELINLRYKKLRELKNLCRFCFMNSRDAKCIDMSVLASYSIDSNDMLIAMGCSNQYNSTFSDIICETCLLKVIDFYNFKKKCNDEQRELLAELEELDRKIHKVQKTKRKATDSLPWFKVEISEEPEDFQHSLLFNSTAHESIVMLSESFGSSDAAICHITVKEEDEPENEEYLEDNLQSDDEIQAIIENSYPEHEPKLEPQVKPQKESKRESYKDRYFECFFCRQKILSRIAWLKHKCPVKERQCDVPNCGKVFGSHKGYAIHIVRFHGMPKICSHYCPGCKTYYQMNAFDYKEHIKICENNKTASEEPIKCEICKKICKNLEAYSAHKLFHATEKLVESVDENGVKTFLKPKVQEKTKVCDLCGKTYFRSLREHKQNVHLVDFTGDMYFCDLCPVKKPTRRLIFDHMKSVHIIDWHRCQTCLKDFKSKRLLARHILYMHERHRLNIRCHICPNKPGFSATIYLEQHMRKHHGEQTASQLNRLKCDFGFCDATFSNQKTLDQHKVKMHGYYFQ</sequence>
<feature type="domain" description="ZAD" evidence="14">
    <location>
        <begin position="137"/>
        <end position="213"/>
    </location>
</feature>
<dbReference type="SMART" id="SM00980">
    <property type="entry name" value="THAP"/>
    <property type="match status" value="1"/>
</dbReference>
<feature type="binding site" evidence="10">
    <location>
        <position position="186"/>
    </location>
    <ligand>
        <name>Zn(2+)</name>
        <dbReference type="ChEBI" id="CHEBI:29105"/>
    </ligand>
</feature>
<reference evidence="15" key="1">
    <citation type="submission" date="2022-01" db="EMBL/GenBank/DDBJ databases">
        <authorList>
            <person name="King R."/>
        </authorList>
    </citation>
    <scope>NUCLEOTIDE SEQUENCE</scope>
</reference>
<keyword evidence="7" id="KW-0539">Nucleus</keyword>
<evidence type="ECO:0000259" key="14">
    <source>
        <dbReference type="PROSITE" id="PS51915"/>
    </source>
</evidence>
<dbReference type="GO" id="GO:0008270">
    <property type="term" value="F:zinc ion binding"/>
    <property type="evidence" value="ECO:0007669"/>
    <property type="project" value="UniProtKB-UniRule"/>
</dbReference>
<evidence type="ECO:0000256" key="3">
    <source>
        <dbReference type="ARBA" id="ARBA00022737"/>
    </source>
</evidence>
<evidence type="ECO:0000313" key="16">
    <source>
        <dbReference type="Proteomes" id="UP001153620"/>
    </source>
</evidence>
<feature type="binding site" evidence="10">
    <location>
        <position position="142"/>
    </location>
    <ligand>
        <name>Zn(2+)</name>
        <dbReference type="ChEBI" id="CHEBI:29105"/>
    </ligand>
</feature>
<evidence type="ECO:0000256" key="1">
    <source>
        <dbReference type="ARBA" id="ARBA00004123"/>
    </source>
</evidence>
<dbReference type="Gene3D" id="3.30.160.60">
    <property type="entry name" value="Classic Zinc Finger"/>
    <property type="match status" value="3"/>
</dbReference>
<dbReference type="GO" id="GO:0003677">
    <property type="term" value="F:DNA binding"/>
    <property type="evidence" value="ECO:0007669"/>
    <property type="project" value="UniProtKB-UniRule"/>
</dbReference>
<keyword evidence="2 10" id="KW-0479">Metal-binding</keyword>
<evidence type="ECO:0000256" key="6">
    <source>
        <dbReference type="ARBA" id="ARBA00023125"/>
    </source>
</evidence>
<dbReference type="InterPro" id="IPR006612">
    <property type="entry name" value="THAP_Znf"/>
</dbReference>
<dbReference type="InterPro" id="IPR013087">
    <property type="entry name" value="Znf_C2H2_type"/>
</dbReference>
<dbReference type="InterPro" id="IPR050888">
    <property type="entry name" value="ZnF_C2H2-type_TF"/>
</dbReference>
<keyword evidence="3" id="KW-0677">Repeat</keyword>
<feature type="binding site" evidence="10">
    <location>
        <position position="189"/>
    </location>
    <ligand>
        <name>Zn(2+)</name>
        <dbReference type="ChEBI" id="CHEBI:29105"/>
    </ligand>
</feature>
<evidence type="ECO:0000259" key="13">
    <source>
        <dbReference type="PROSITE" id="PS50950"/>
    </source>
</evidence>
<evidence type="ECO:0000256" key="8">
    <source>
        <dbReference type="PROSITE-ProRule" id="PRU00042"/>
    </source>
</evidence>
<evidence type="ECO:0000256" key="5">
    <source>
        <dbReference type="ARBA" id="ARBA00022833"/>
    </source>
</evidence>
<protein>
    <submittedName>
        <fullName evidence="15">Uncharacterized protein</fullName>
    </submittedName>
</protein>
<accession>A0A9N9S8G9</accession>
<evidence type="ECO:0000256" key="4">
    <source>
        <dbReference type="ARBA" id="ARBA00022771"/>
    </source>
</evidence>
<comment type="subcellular location">
    <subcellularLocation>
        <location evidence="1">Nucleus</location>
    </subcellularLocation>
</comment>
<dbReference type="SMART" id="SM00692">
    <property type="entry name" value="DM3"/>
    <property type="match status" value="1"/>
</dbReference>
<dbReference type="SUPFAM" id="SSF57716">
    <property type="entry name" value="Glucocorticoid receptor-like (DNA-binding domain)"/>
    <property type="match status" value="1"/>
</dbReference>
<dbReference type="OrthoDB" id="7784405at2759"/>
<dbReference type="PANTHER" id="PTHR24406">
    <property type="entry name" value="TRANSCRIPTIONAL REPRESSOR CTCFL-RELATED"/>
    <property type="match status" value="1"/>
</dbReference>
<dbReference type="PROSITE" id="PS50950">
    <property type="entry name" value="ZF_THAP"/>
    <property type="match status" value="1"/>
</dbReference>
<dbReference type="PROSITE" id="PS50157">
    <property type="entry name" value="ZINC_FINGER_C2H2_2"/>
    <property type="match status" value="1"/>
</dbReference>
<evidence type="ECO:0000256" key="11">
    <source>
        <dbReference type="SAM" id="Coils"/>
    </source>
</evidence>
<dbReference type="PROSITE" id="PS51915">
    <property type="entry name" value="ZAD"/>
    <property type="match status" value="1"/>
</dbReference>
<dbReference type="GO" id="GO:0005634">
    <property type="term" value="C:nucleus"/>
    <property type="evidence" value="ECO:0007669"/>
    <property type="project" value="UniProtKB-SubCell"/>
</dbReference>
<dbReference type="AlphaFoldDB" id="A0A9N9S8G9"/>
<proteinExistence type="predicted"/>
<dbReference type="InterPro" id="IPR012934">
    <property type="entry name" value="Znf_AD"/>
</dbReference>
<keyword evidence="16" id="KW-1185">Reference proteome</keyword>
<dbReference type="EMBL" id="OU895880">
    <property type="protein sequence ID" value="CAG9811576.1"/>
    <property type="molecule type" value="Genomic_DNA"/>
</dbReference>
<organism evidence="15 16">
    <name type="scientific">Chironomus riparius</name>
    <dbReference type="NCBI Taxonomy" id="315576"/>
    <lineage>
        <taxon>Eukaryota</taxon>
        <taxon>Metazoa</taxon>
        <taxon>Ecdysozoa</taxon>
        <taxon>Arthropoda</taxon>
        <taxon>Hexapoda</taxon>
        <taxon>Insecta</taxon>
        <taxon>Pterygota</taxon>
        <taxon>Neoptera</taxon>
        <taxon>Endopterygota</taxon>
        <taxon>Diptera</taxon>
        <taxon>Nematocera</taxon>
        <taxon>Chironomoidea</taxon>
        <taxon>Chironomidae</taxon>
        <taxon>Chironominae</taxon>
        <taxon>Chironomus</taxon>
    </lineage>
</organism>
<feature type="coiled-coil region" evidence="11">
    <location>
        <begin position="200"/>
        <end position="234"/>
    </location>
</feature>
<feature type="binding site" evidence="10">
    <location>
        <position position="139"/>
    </location>
    <ligand>
        <name>Zn(2+)</name>
        <dbReference type="ChEBI" id="CHEBI:29105"/>
    </ligand>
</feature>
<reference evidence="15" key="2">
    <citation type="submission" date="2022-10" db="EMBL/GenBank/DDBJ databases">
        <authorList>
            <consortium name="ENA_rothamsted_submissions"/>
            <consortium name="culmorum"/>
            <person name="King R."/>
        </authorList>
    </citation>
    <scope>NUCLEOTIDE SEQUENCE</scope>
</reference>
<evidence type="ECO:0000256" key="2">
    <source>
        <dbReference type="ARBA" id="ARBA00022723"/>
    </source>
</evidence>
<evidence type="ECO:0000313" key="15">
    <source>
        <dbReference type="EMBL" id="CAG9811576.1"/>
    </source>
</evidence>
<gene>
    <name evidence="15" type="ORF">CHIRRI_LOCUS14383</name>
</gene>
<dbReference type="PROSITE" id="PS00028">
    <property type="entry name" value="ZINC_FINGER_C2H2_1"/>
    <property type="match status" value="4"/>
</dbReference>
<feature type="domain" description="THAP-type" evidence="13">
    <location>
        <begin position="1"/>
        <end position="83"/>
    </location>
</feature>
<keyword evidence="11" id="KW-0175">Coiled coil</keyword>
<evidence type="ECO:0000256" key="7">
    <source>
        <dbReference type="ARBA" id="ARBA00023242"/>
    </source>
</evidence>
<evidence type="ECO:0000256" key="9">
    <source>
        <dbReference type="PROSITE-ProRule" id="PRU00309"/>
    </source>
</evidence>
<dbReference type="Proteomes" id="UP001153620">
    <property type="component" value="Chromosome 4"/>
</dbReference>
<keyword evidence="6 9" id="KW-0238">DNA-binding</keyword>
<dbReference type="SMART" id="SM00355">
    <property type="entry name" value="ZnF_C2H2"/>
    <property type="match status" value="7"/>
</dbReference>
<name>A0A9N9S8G9_9DIPT</name>
<dbReference type="SMART" id="SM00868">
    <property type="entry name" value="zf-AD"/>
    <property type="match status" value="1"/>
</dbReference>
<keyword evidence="5 10" id="KW-0862">Zinc</keyword>
<evidence type="ECO:0000256" key="10">
    <source>
        <dbReference type="PROSITE-ProRule" id="PRU01263"/>
    </source>
</evidence>
<keyword evidence="4 8" id="KW-0863">Zinc-finger</keyword>
<evidence type="ECO:0000259" key="12">
    <source>
        <dbReference type="PROSITE" id="PS50157"/>
    </source>
</evidence>
<feature type="domain" description="C2H2-type" evidence="12">
    <location>
        <begin position="538"/>
        <end position="566"/>
    </location>
</feature>